<dbReference type="EMBL" id="CP121689">
    <property type="protein sequence ID" value="WZL76398.1"/>
    <property type="molecule type" value="Genomic_DNA"/>
</dbReference>
<feature type="region of interest" description="Disordered" evidence="1">
    <location>
        <begin position="278"/>
        <end position="300"/>
    </location>
</feature>
<gene>
    <name evidence="4" type="ORF">QBE54_01305</name>
</gene>
<dbReference type="PROSITE" id="PS51257">
    <property type="entry name" value="PROKAR_LIPOPROTEIN"/>
    <property type="match status" value="1"/>
</dbReference>
<evidence type="ECO:0000256" key="1">
    <source>
        <dbReference type="SAM" id="MobiDB-lite"/>
    </source>
</evidence>
<protein>
    <submittedName>
        <fullName evidence="4">PEGA domain-containing protein</fullName>
    </submittedName>
</protein>
<reference evidence="4 5" key="1">
    <citation type="submission" date="2023-03" db="EMBL/GenBank/DDBJ databases">
        <title>Novel Species.</title>
        <authorList>
            <person name="Ma S."/>
        </authorList>
    </citation>
    <scope>NUCLEOTIDE SEQUENCE [LARGE SCALE GENOMIC DNA]</scope>
    <source>
        <strain evidence="4 5">B11</strain>
    </source>
</reference>
<dbReference type="Proteomes" id="UP001461341">
    <property type="component" value="Chromosome"/>
</dbReference>
<name>A0ABZ2YF77_9BACT</name>
<keyword evidence="5" id="KW-1185">Reference proteome</keyword>
<evidence type="ECO:0000259" key="3">
    <source>
        <dbReference type="Pfam" id="PF08308"/>
    </source>
</evidence>
<sequence>MKMLVSFLLSFLLLASFTSFGCSQEYPVIAVVGFENHSDIKTPDLGNMGLQYLENALLSMGRFTLADRLTVQKSLTEIGFSSVSGLVDPAYAIQLGKMLGARYLAMGDVIEVASKTTEFQGYGIKTRRSSFSVTVGLRIIDAERGLVLFADQCSLSREGLPLKSLGVTVEEESLNVVENLLREAVQNLVNRFDTRLAKQWQASTEAPKKVKIVVNSNPSGADVEVGGIFYGNTPCELLLNEDSVVEITVSLPGYTVWAKKVKVMPGLQIMATLREEPVESTSPSKVEVKVGIESQNSGGE</sequence>
<evidence type="ECO:0000256" key="2">
    <source>
        <dbReference type="SAM" id="SignalP"/>
    </source>
</evidence>
<dbReference type="InterPro" id="IPR013229">
    <property type="entry name" value="PEGA"/>
</dbReference>
<dbReference type="Gene3D" id="3.40.50.10610">
    <property type="entry name" value="ABC-type transport auxiliary lipoprotein component"/>
    <property type="match status" value="1"/>
</dbReference>
<feature type="domain" description="PEGA" evidence="3">
    <location>
        <begin position="211"/>
        <end position="268"/>
    </location>
</feature>
<organism evidence="4 5">
    <name type="scientific">Thermatribacter velox</name>
    <dbReference type="NCBI Taxonomy" id="3039681"/>
    <lineage>
        <taxon>Bacteria</taxon>
        <taxon>Pseudomonadati</taxon>
        <taxon>Atribacterota</taxon>
        <taxon>Atribacteria</taxon>
        <taxon>Atribacterales</taxon>
        <taxon>Thermatribacteraceae</taxon>
        <taxon>Thermatribacter</taxon>
    </lineage>
</organism>
<dbReference type="Pfam" id="PF08308">
    <property type="entry name" value="PEGA"/>
    <property type="match status" value="1"/>
</dbReference>
<evidence type="ECO:0000313" key="5">
    <source>
        <dbReference type="Proteomes" id="UP001461341"/>
    </source>
</evidence>
<dbReference type="InterPro" id="IPR005534">
    <property type="entry name" value="Curli_assmbl/transp-comp_CsgG"/>
</dbReference>
<feature type="signal peptide" evidence="2">
    <location>
        <begin position="1"/>
        <end position="21"/>
    </location>
</feature>
<proteinExistence type="predicted"/>
<dbReference type="Pfam" id="PF03783">
    <property type="entry name" value="CsgG"/>
    <property type="match status" value="1"/>
</dbReference>
<dbReference type="RefSeq" id="WP_369018560.1">
    <property type="nucleotide sequence ID" value="NZ_CP121689.1"/>
</dbReference>
<evidence type="ECO:0000313" key="4">
    <source>
        <dbReference type="EMBL" id="WZL76398.1"/>
    </source>
</evidence>
<keyword evidence="2" id="KW-0732">Signal</keyword>
<feature type="chain" id="PRO_5046135353" evidence="2">
    <location>
        <begin position="22"/>
        <end position="300"/>
    </location>
</feature>
<accession>A0ABZ2YF77</accession>